<feature type="compositionally biased region" description="Polar residues" evidence="4">
    <location>
        <begin position="650"/>
        <end position="660"/>
    </location>
</feature>
<accession>A0AAV2D3J5</accession>
<feature type="region of interest" description="Disordered" evidence="4">
    <location>
        <begin position="698"/>
        <end position="733"/>
    </location>
</feature>
<dbReference type="GO" id="GO:0005634">
    <property type="term" value="C:nucleus"/>
    <property type="evidence" value="ECO:0007669"/>
    <property type="project" value="UniProtKB-SubCell"/>
</dbReference>
<dbReference type="InterPro" id="IPR016024">
    <property type="entry name" value="ARM-type_fold"/>
</dbReference>
<keyword evidence="3" id="KW-0539">Nucleus</keyword>
<dbReference type="InterPro" id="IPR012583">
    <property type="entry name" value="RIX1_N"/>
</dbReference>
<dbReference type="GO" id="GO:0006364">
    <property type="term" value="P:rRNA processing"/>
    <property type="evidence" value="ECO:0007669"/>
    <property type="project" value="TreeGrafter"/>
</dbReference>
<dbReference type="Gene3D" id="1.25.10.10">
    <property type="entry name" value="Leucine-rich Repeat Variant"/>
    <property type="match status" value="1"/>
</dbReference>
<dbReference type="SUPFAM" id="SSF48371">
    <property type="entry name" value="ARM repeat"/>
    <property type="match status" value="1"/>
</dbReference>
<comment type="subcellular location">
    <subcellularLocation>
        <location evidence="1">Nucleus</location>
    </subcellularLocation>
</comment>
<organism evidence="6 7">
    <name type="scientific">Linum trigynum</name>
    <dbReference type="NCBI Taxonomy" id="586398"/>
    <lineage>
        <taxon>Eukaryota</taxon>
        <taxon>Viridiplantae</taxon>
        <taxon>Streptophyta</taxon>
        <taxon>Embryophyta</taxon>
        <taxon>Tracheophyta</taxon>
        <taxon>Spermatophyta</taxon>
        <taxon>Magnoliopsida</taxon>
        <taxon>eudicotyledons</taxon>
        <taxon>Gunneridae</taxon>
        <taxon>Pentapetalae</taxon>
        <taxon>rosids</taxon>
        <taxon>fabids</taxon>
        <taxon>Malpighiales</taxon>
        <taxon>Linaceae</taxon>
        <taxon>Linum</taxon>
    </lineage>
</organism>
<name>A0AAV2D3J5_9ROSI</name>
<reference evidence="6 7" key="1">
    <citation type="submission" date="2024-04" db="EMBL/GenBank/DDBJ databases">
        <authorList>
            <person name="Fracassetti M."/>
        </authorList>
    </citation>
    <scope>NUCLEOTIDE SEQUENCE [LARGE SCALE GENOMIC DNA]</scope>
</reference>
<protein>
    <recommendedName>
        <fullName evidence="5">Pre-rRNA-processing protein RIX1 N-terminal domain-containing protein</fullName>
    </recommendedName>
</protein>
<evidence type="ECO:0000256" key="1">
    <source>
        <dbReference type="ARBA" id="ARBA00004123"/>
    </source>
</evidence>
<feature type="domain" description="Pre-rRNA-processing protein RIX1 N-terminal" evidence="5">
    <location>
        <begin position="21"/>
        <end position="224"/>
    </location>
</feature>
<dbReference type="PANTHER" id="PTHR34105:SF1">
    <property type="entry name" value="PROLINE-, GLUTAMIC ACID- AND LEUCINE-RICH PROTEIN 1"/>
    <property type="match status" value="1"/>
</dbReference>
<sequence length="799" mass="88288">MAAFKLLSGMDDVALKPRLLLTLMNEDLPDENRPLEPSKLSRVVPMIRTHKLLSERSLGTMSPEGIEQWESAVDDWVDRLRSLVASVHMPEKCWAGICLVGVTIEECSSERLAISWEAWFDQLVSIMQRSGNSPSLKVASCASISHLLTRLSGSPEWKRDCSARARKLAELLLKMLNEDNPHTLQESAVHLLCTIITTFPASLCGYSDIVEKAITSKLISGNDSPDLQKKLAHALALLPNINRGKDRWLSILKNILWLLNGSLTDAFRGMEEKSKGDAATKFLGGKPGMIWNQKLEENVLGAEKRMAKLHTAMLLMSSCLTMLANSYHVQVKLPVRSLLALAERVVMVHGSLPDAKLLAAEQECVCSELPALHSYALELLSSVIECLRSQLLPHAADIIQLVTKYSSRCQMPELRVKLYSIFQMLLIYGGAGMTIYIGQMVVDNALVDLNVIAAHANENKSAVNSVKKAALEAIKALLTVGGALGSQPWRSSIDNLVMNMASKSCTDRWRNERSVSSKDHLSMDSDIQFAVLEALLASLLSSTHTRPLHLGQSLELFNRGRREAGLKISEFCTHALLALEVLIHPRALPLIDPLSMNPSTPFSRCNDHEPALDGSHPDPTTSDILIQRWRLDTMETEETVCETTRVDHPSGQNTSTGNTEVEMTDETPMMMHHAQPNNETTQPQPQPQEPGFLEEIDMEEEEEEEEEETASETGRIVHQSGHNPSEANAGADMNDEAAMMVDYDVDEGSERTEDFAESDNESTDSAPCIKRVPPDSKLLGNLTRRHLLVGAVGSKQKLK</sequence>
<dbReference type="Pfam" id="PF08167">
    <property type="entry name" value="RIX1"/>
    <property type="match status" value="1"/>
</dbReference>
<evidence type="ECO:0000313" key="6">
    <source>
        <dbReference type="EMBL" id="CAL1366034.1"/>
    </source>
</evidence>
<dbReference type="InterPro" id="IPR011989">
    <property type="entry name" value="ARM-like"/>
</dbReference>
<proteinExistence type="inferred from homology"/>
<gene>
    <name evidence="6" type="ORF">LTRI10_LOCUS10449</name>
</gene>
<feature type="region of interest" description="Disordered" evidence="4">
    <location>
        <begin position="746"/>
        <end position="777"/>
    </location>
</feature>
<dbReference type="Proteomes" id="UP001497516">
    <property type="component" value="Chromosome 2"/>
</dbReference>
<evidence type="ECO:0000313" key="7">
    <source>
        <dbReference type="Proteomes" id="UP001497516"/>
    </source>
</evidence>
<feature type="region of interest" description="Disordered" evidence="4">
    <location>
        <begin position="641"/>
        <end position="660"/>
    </location>
</feature>
<comment type="similarity">
    <text evidence="2">Belongs to the RIX1/PELP1 family.</text>
</comment>
<dbReference type="PANTHER" id="PTHR34105">
    <property type="entry name" value="PROLINE-, GLUTAMIC ACID- AND LEUCINE-RICH PROTEIN 1"/>
    <property type="match status" value="1"/>
</dbReference>
<dbReference type="AlphaFoldDB" id="A0AAV2D3J5"/>
<evidence type="ECO:0000256" key="3">
    <source>
        <dbReference type="ARBA" id="ARBA00023242"/>
    </source>
</evidence>
<evidence type="ECO:0000256" key="4">
    <source>
        <dbReference type="SAM" id="MobiDB-lite"/>
    </source>
</evidence>
<evidence type="ECO:0000256" key="2">
    <source>
        <dbReference type="ARBA" id="ARBA00010511"/>
    </source>
</evidence>
<keyword evidence="7" id="KW-1185">Reference proteome</keyword>
<dbReference type="EMBL" id="OZ034815">
    <property type="protein sequence ID" value="CAL1366034.1"/>
    <property type="molecule type" value="Genomic_DNA"/>
</dbReference>
<feature type="compositionally biased region" description="Acidic residues" evidence="4">
    <location>
        <begin position="698"/>
        <end position="710"/>
    </location>
</feature>
<evidence type="ECO:0000259" key="5">
    <source>
        <dbReference type="Pfam" id="PF08167"/>
    </source>
</evidence>